<feature type="compositionally biased region" description="Basic and acidic residues" evidence="7">
    <location>
        <begin position="269"/>
        <end position="285"/>
    </location>
</feature>
<dbReference type="InterPro" id="IPR005123">
    <property type="entry name" value="Oxoglu/Fe-dep_dioxygenase_dom"/>
</dbReference>
<evidence type="ECO:0000256" key="5">
    <source>
        <dbReference type="ARBA" id="ARBA00023002"/>
    </source>
</evidence>
<reference evidence="9 10" key="1">
    <citation type="submission" date="2024-02" db="EMBL/GenBank/DDBJ databases">
        <authorList>
            <person name="Chen Y."/>
            <person name="Shah S."/>
            <person name="Dougan E. K."/>
            <person name="Thang M."/>
            <person name="Chan C."/>
        </authorList>
    </citation>
    <scope>NUCLEOTIDE SEQUENCE [LARGE SCALE GENOMIC DNA]</scope>
</reference>
<dbReference type="Pfam" id="PF13704">
    <property type="entry name" value="Glyco_tranf_2_4"/>
    <property type="match status" value="1"/>
</dbReference>
<gene>
    <name evidence="9" type="ORF">SCF082_LOCUS46417</name>
</gene>
<evidence type="ECO:0000256" key="3">
    <source>
        <dbReference type="ARBA" id="ARBA00022896"/>
    </source>
</evidence>
<dbReference type="Pfam" id="PF13640">
    <property type="entry name" value="2OG-FeII_Oxy_3"/>
    <property type="match status" value="1"/>
</dbReference>
<keyword evidence="4" id="KW-0223">Dioxygenase</keyword>
<dbReference type="Proteomes" id="UP001642464">
    <property type="component" value="Unassembled WGS sequence"/>
</dbReference>
<evidence type="ECO:0000313" key="9">
    <source>
        <dbReference type="EMBL" id="CAK9099065.1"/>
    </source>
</evidence>
<keyword evidence="3" id="KW-0847">Vitamin C</keyword>
<comment type="caution">
    <text evidence="9">The sequence shown here is derived from an EMBL/GenBank/DDBJ whole genome shotgun (WGS) entry which is preliminary data.</text>
</comment>
<evidence type="ECO:0000256" key="6">
    <source>
        <dbReference type="ARBA" id="ARBA00023004"/>
    </source>
</evidence>
<dbReference type="PROSITE" id="PS51471">
    <property type="entry name" value="FE2OG_OXY"/>
    <property type="match status" value="1"/>
</dbReference>
<dbReference type="InterPro" id="IPR044862">
    <property type="entry name" value="Pro_4_hyd_alph_FE2OG_OXY"/>
</dbReference>
<evidence type="ECO:0000256" key="7">
    <source>
        <dbReference type="SAM" id="MobiDB-lite"/>
    </source>
</evidence>
<keyword evidence="10" id="KW-1185">Reference proteome</keyword>
<organism evidence="9 10">
    <name type="scientific">Durusdinium trenchii</name>
    <dbReference type="NCBI Taxonomy" id="1381693"/>
    <lineage>
        <taxon>Eukaryota</taxon>
        <taxon>Sar</taxon>
        <taxon>Alveolata</taxon>
        <taxon>Dinophyceae</taxon>
        <taxon>Suessiales</taxon>
        <taxon>Symbiodiniaceae</taxon>
        <taxon>Durusdinium</taxon>
    </lineage>
</organism>
<evidence type="ECO:0000256" key="4">
    <source>
        <dbReference type="ARBA" id="ARBA00022964"/>
    </source>
</evidence>
<dbReference type="EMBL" id="CAXAMM010041374">
    <property type="protein sequence ID" value="CAK9099065.1"/>
    <property type="molecule type" value="Genomic_DNA"/>
</dbReference>
<proteinExistence type="predicted"/>
<dbReference type="InterPro" id="IPR051559">
    <property type="entry name" value="HIF_prolyl_hydroxylases"/>
</dbReference>
<comment type="cofactor">
    <cofactor evidence="1">
        <name>L-ascorbate</name>
        <dbReference type="ChEBI" id="CHEBI:38290"/>
    </cofactor>
</comment>
<keyword evidence="5" id="KW-0560">Oxidoreductase</keyword>
<dbReference type="PANTHER" id="PTHR12907">
    <property type="entry name" value="EGL NINE HOMOLOG-RELATED"/>
    <property type="match status" value="1"/>
</dbReference>
<evidence type="ECO:0000256" key="2">
    <source>
        <dbReference type="ARBA" id="ARBA00022723"/>
    </source>
</evidence>
<keyword evidence="2" id="KW-0479">Metal-binding</keyword>
<sequence length="1223" mass="136197">MSATEQLAQNLQETADFLHAQKNVLDQPTWKMVVEQQTSVMLRRLELLNTLSPGEATAIVKLVTESKLGEIDPQWRSKAVLAVGARVSHGGKATTAARPKQAMSNWSSYLSVKDVELLQSANLSNYAKLDVVANRMVRIGLDLPTESSAGVALGNSKQSLELLQTLKCLMRSKARKAGKKSMEHIETYPYKPSQALIAVAYDADDPPCEITSPVAGTNVNMSTAGGTAPKVAAFNTTSSTEEKQKDSKKVAKVKNPMPTKELPVSDLEAPDKPKEENGGGTDRDPGAGLQVESNGSCGGSAEGMVKCLECDLWQLREHRGAECRFCEGDLPKKQDGLQVPGEEALDLQACSWAQAVQWHEEEVRSHWQLKRMWLDQLNQVAVGAQQGSEHGGWLQVLEEQLMVREECLQRQHGALESWRMAALQAAGGSGEGEEQKPSLVLQTYTVPGPLPPPGSVAADGGYGGSIPGRSRAVQRGREALQGSETIEGEEVTYGGRGISACDIESIEGGTKTGYELRLQGREHRGESGNNSGVEVFGREWSFGLEAAIPWRRREVARQRVAHNRAEQAKAASAYLFEETGSGALVSTLRDVEDQFLQWLEWFRLIGFAHLFLYFDDPDQDEAAIAAARSTYSGEFVSFALNSPELRKEWMSLRSWEKFSPFTDDRMCRQLLNIAHALKRAREPDEAVDWMFHLDHDELFLPPPHGLQAHFQHLEAGNCRLCLYQNFEAAPQSHTLTPFLDVSYFKVPSGRVSKTPLGAAGMEFWAQRTKAHNYFLYYDNGKSAVKIPAQGSEDIAPTSVHVLYPPNNFKEFIVGNMGWTTFAEHELSEMNLTWMKACHDEIVVGAKVLHYPATHFERLWRKYHHLGNFPAVRFGGELVVPASFHLEARDEYLKYSDKTTQQEKLKELLERAAFLSDEEVQSQLETGSVVSIDTVRESLRQGVWIPPRQLRPSLFSLLQRRPSKEAMERMQRMRRMPAEVLFEAVGLLKMESLDQGLQKVVEQLETRGWAACHLGLHGKLMDRARLEASQLKPKMSKGATVIENRVVDPTESPNALRGDWTLFMQEQGLTGPKGPAPTLTMLESALTDLGMQLDPRLRRSRLQLRITERCDGMLACYEEGGAYSAHLDNADGDGRVDGRVLTMVMYLNQNWDRRAGGELAIFEPEKGELGDEQVEGKWYMVSPEANTLVLLLADRVLHEVRSAYAERYALSMWFCGQHAEYGGS</sequence>
<name>A0ABP0RFX7_9DINO</name>
<dbReference type="Gene3D" id="2.60.120.620">
    <property type="entry name" value="q2cbj1_9rhob like domain"/>
    <property type="match status" value="1"/>
</dbReference>
<evidence type="ECO:0000313" key="10">
    <source>
        <dbReference type="Proteomes" id="UP001642464"/>
    </source>
</evidence>
<evidence type="ECO:0000256" key="1">
    <source>
        <dbReference type="ARBA" id="ARBA00001961"/>
    </source>
</evidence>
<dbReference type="SMART" id="SM00702">
    <property type="entry name" value="P4Hc"/>
    <property type="match status" value="1"/>
</dbReference>
<accession>A0ABP0RFX7</accession>
<protein>
    <submittedName>
        <fullName evidence="9">Egl nine homolog 1 (Hypoxia-inducible factor prolyl hydroxylase 2) (HIF-PH2) (HIF-prolyl hydroxylase 2) (HPH-2) (Prolyl hydroxylase domain-containing protein 2) (PHD2) (SM-20)</fullName>
    </submittedName>
</protein>
<feature type="compositionally biased region" description="Basic and acidic residues" evidence="7">
    <location>
        <begin position="240"/>
        <end position="249"/>
    </location>
</feature>
<feature type="region of interest" description="Disordered" evidence="7">
    <location>
        <begin position="233"/>
        <end position="295"/>
    </location>
</feature>
<evidence type="ECO:0000259" key="8">
    <source>
        <dbReference type="PROSITE" id="PS51471"/>
    </source>
</evidence>
<dbReference type="PANTHER" id="PTHR12907:SF26">
    <property type="entry name" value="HIF PROLYL HYDROXYLASE, ISOFORM C"/>
    <property type="match status" value="1"/>
</dbReference>
<feature type="domain" description="Fe2OG dioxygenase" evidence="8">
    <location>
        <begin position="1105"/>
        <end position="1215"/>
    </location>
</feature>
<dbReference type="InterPro" id="IPR006620">
    <property type="entry name" value="Pro_4_hyd_alph"/>
</dbReference>
<keyword evidence="6" id="KW-0408">Iron</keyword>